<comment type="caution">
    <text evidence="8">The sequence shown here is derived from an EMBL/GenBank/DDBJ whole genome shotgun (WGS) entry which is preliminary data.</text>
</comment>
<evidence type="ECO:0000313" key="8">
    <source>
        <dbReference type="EMBL" id="MEJ5979190.1"/>
    </source>
</evidence>
<feature type="transmembrane region" description="Helical" evidence="7">
    <location>
        <begin position="458"/>
        <end position="481"/>
    </location>
</feature>
<dbReference type="Pfam" id="PF13440">
    <property type="entry name" value="Polysacc_synt_3"/>
    <property type="match status" value="1"/>
</dbReference>
<dbReference type="RefSeq" id="WP_339589132.1">
    <property type="nucleotide sequence ID" value="NZ_JBBHJZ010000006.1"/>
</dbReference>
<evidence type="ECO:0000256" key="4">
    <source>
        <dbReference type="ARBA" id="ARBA00022692"/>
    </source>
</evidence>
<feature type="transmembrane region" description="Helical" evidence="7">
    <location>
        <begin position="428"/>
        <end position="452"/>
    </location>
</feature>
<evidence type="ECO:0000256" key="7">
    <source>
        <dbReference type="SAM" id="Phobius"/>
    </source>
</evidence>
<dbReference type="InterPro" id="IPR050833">
    <property type="entry name" value="Poly_Biosynth_Transport"/>
</dbReference>
<feature type="transmembrane region" description="Helical" evidence="7">
    <location>
        <begin position="371"/>
        <end position="390"/>
    </location>
</feature>
<keyword evidence="5 7" id="KW-1133">Transmembrane helix</keyword>
<dbReference type="Proteomes" id="UP001361239">
    <property type="component" value="Unassembled WGS sequence"/>
</dbReference>
<gene>
    <name evidence="8" type="ORF">WG901_21230</name>
</gene>
<feature type="transmembrane region" description="Helical" evidence="7">
    <location>
        <begin position="101"/>
        <end position="120"/>
    </location>
</feature>
<feature type="transmembrane region" description="Helical" evidence="7">
    <location>
        <begin position="402"/>
        <end position="421"/>
    </location>
</feature>
<feature type="transmembrane region" description="Helical" evidence="7">
    <location>
        <begin position="59"/>
        <end position="80"/>
    </location>
</feature>
<feature type="transmembrane region" description="Helical" evidence="7">
    <location>
        <begin position="132"/>
        <end position="151"/>
    </location>
</feature>
<evidence type="ECO:0000256" key="3">
    <source>
        <dbReference type="ARBA" id="ARBA00022475"/>
    </source>
</evidence>
<evidence type="ECO:0000256" key="1">
    <source>
        <dbReference type="ARBA" id="ARBA00004651"/>
    </source>
</evidence>
<reference evidence="8 9" key="1">
    <citation type="submission" date="2024-03" db="EMBL/GenBank/DDBJ databases">
        <authorList>
            <person name="Jo J.-H."/>
        </authorList>
    </citation>
    <scope>NUCLEOTIDE SEQUENCE [LARGE SCALE GENOMIC DNA]</scope>
    <source>
        <strain evidence="8 9">PS1R-30</strain>
    </source>
</reference>
<evidence type="ECO:0000256" key="2">
    <source>
        <dbReference type="ARBA" id="ARBA00007430"/>
    </source>
</evidence>
<evidence type="ECO:0000256" key="5">
    <source>
        <dbReference type="ARBA" id="ARBA00022989"/>
    </source>
</evidence>
<feature type="transmembrane region" description="Helical" evidence="7">
    <location>
        <begin position="27"/>
        <end position="53"/>
    </location>
</feature>
<dbReference type="EMBL" id="JBBHJZ010000006">
    <property type="protein sequence ID" value="MEJ5979190.1"/>
    <property type="molecule type" value="Genomic_DNA"/>
</dbReference>
<feature type="transmembrane region" description="Helical" evidence="7">
    <location>
        <begin position="233"/>
        <end position="255"/>
    </location>
</feature>
<keyword evidence="9" id="KW-1185">Reference proteome</keyword>
<accession>A0ABU8S1M0</accession>
<feature type="transmembrane region" description="Helical" evidence="7">
    <location>
        <begin position="341"/>
        <end position="359"/>
    </location>
</feature>
<evidence type="ECO:0000313" key="9">
    <source>
        <dbReference type="Proteomes" id="UP001361239"/>
    </source>
</evidence>
<sequence length="508" mass="53151">MITASDIDTPAGSRPEREPARMSVRHAALWSVSGQYIGFVLQFASSVIISRFFLKPAEIGLFSIALGAAMLIAILQDFGLTRYIANLDHPDETEIRRCSSVALIFALGVGFLLALGAWPIAEFYGHAGLARILLIIAASYLFVPFAIVPTAMLSRAMAFRGLFFVNLAATAVQTGVAIGLAWAGYSATALAWAMVAAALVKAVVAQALHPALPFPLRFDGLRPVLHFGSQSSTLFVIGAIGSRSADLVIGALLSLTATGLFTRATGLASQLRALISGAASSVLYPALARLQRNGEALGDPYLRVVACFTGAGWPAMAGLAIAAAPTVNLLFGAQWAETAPILVWIALGEILFIALPLHVELPILRGALRPLIARNIVDTVASLLLLIIGAKVSVAAAALSRVGYGAVWLLLYTGFVCRMAGLRPSKLAPIYLSSALATAAAVTPMAIAALTLPKFASIGFLPLAALAGSGVVLWLIALRLLGHPLYEEFAQLLGGLGARLRPAWSEAA</sequence>
<protein>
    <submittedName>
        <fullName evidence="8">Oligosaccharide flippase family protein</fullName>
    </submittedName>
</protein>
<organism evidence="8 9">
    <name type="scientific">Novosphingobium anseongense</name>
    <dbReference type="NCBI Taxonomy" id="3133436"/>
    <lineage>
        <taxon>Bacteria</taxon>
        <taxon>Pseudomonadati</taxon>
        <taxon>Pseudomonadota</taxon>
        <taxon>Alphaproteobacteria</taxon>
        <taxon>Sphingomonadales</taxon>
        <taxon>Sphingomonadaceae</taxon>
        <taxon>Novosphingobium</taxon>
    </lineage>
</organism>
<keyword evidence="6 7" id="KW-0472">Membrane</keyword>
<comment type="similarity">
    <text evidence="2">Belongs to the polysaccharide synthase family.</text>
</comment>
<evidence type="ECO:0000256" key="6">
    <source>
        <dbReference type="ARBA" id="ARBA00023136"/>
    </source>
</evidence>
<feature type="transmembrane region" description="Helical" evidence="7">
    <location>
        <begin position="163"/>
        <end position="183"/>
    </location>
</feature>
<keyword evidence="3" id="KW-1003">Cell membrane</keyword>
<dbReference type="PANTHER" id="PTHR30250:SF10">
    <property type="entry name" value="LIPOPOLYSACCHARIDE BIOSYNTHESIS PROTEIN WZXC"/>
    <property type="match status" value="1"/>
</dbReference>
<name>A0ABU8S1M0_9SPHN</name>
<feature type="transmembrane region" description="Helical" evidence="7">
    <location>
        <begin position="300"/>
        <end position="321"/>
    </location>
</feature>
<proteinExistence type="inferred from homology"/>
<keyword evidence="4 7" id="KW-0812">Transmembrane</keyword>
<comment type="subcellular location">
    <subcellularLocation>
        <location evidence="1">Cell membrane</location>
        <topology evidence="1">Multi-pass membrane protein</topology>
    </subcellularLocation>
</comment>
<dbReference type="PANTHER" id="PTHR30250">
    <property type="entry name" value="PST FAMILY PREDICTED COLANIC ACID TRANSPORTER"/>
    <property type="match status" value="1"/>
</dbReference>